<sequence>MPTSTLPLRDIHLPDAISAWPPALGWWCVAVLIPVCIVLAVLLFKRLTRKTPVRVALALLKQIKQNAELSPQQKITELSILLRRVAISVSPVQEAASLTGDAWLHYLDSFLPSPLFSQGLGRCLADKPYQPANTESMNAQQLAELLTIVETWLNACAKSSKRRFNRV</sequence>
<protein>
    <recommendedName>
        <fullName evidence="4">DUF4381 domain-containing protein</fullName>
    </recommendedName>
</protein>
<evidence type="ECO:0008006" key="4">
    <source>
        <dbReference type="Google" id="ProtNLM"/>
    </source>
</evidence>
<evidence type="ECO:0000313" key="3">
    <source>
        <dbReference type="Proteomes" id="UP000033684"/>
    </source>
</evidence>
<dbReference type="AlphaFoldDB" id="A0A0F3IG87"/>
<dbReference type="EMBL" id="LAJX01000169">
    <property type="protein sequence ID" value="KJV05815.1"/>
    <property type="molecule type" value="Genomic_DNA"/>
</dbReference>
<reference evidence="2 3" key="2">
    <citation type="journal article" date="2016" name="Microb. Ecol.">
        <title>Genome Characteristics of a Novel Type I Methanotroph (Sn10-6) Isolated from a Flooded Indian Rice Field.</title>
        <authorList>
            <person name="Rahalkar M.C."/>
            <person name="Pandit P.S."/>
            <person name="Dhakephalkar P.K."/>
            <person name="Pore S."/>
            <person name="Arora P."/>
            <person name="Kapse N."/>
        </authorList>
    </citation>
    <scope>NUCLEOTIDE SEQUENCE [LARGE SCALE GENOMIC DNA]</scope>
    <source>
        <strain evidence="2 3">Sn10-6</strain>
    </source>
</reference>
<evidence type="ECO:0000313" key="2">
    <source>
        <dbReference type="EMBL" id="KJV05815.1"/>
    </source>
</evidence>
<evidence type="ECO:0000256" key="1">
    <source>
        <dbReference type="SAM" id="Phobius"/>
    </source>
</evidence>
<proteinExistence type="predicted"/>
<dbReference type="Proteomes" id="UP000033684">
    <property type="component" value="Unassembled WGS sequence"/>
</dbReference>
<feature type="transmembrane region" description="Helical" evidence="1">
    <location>
        <begin position="24"/>
        <end position="44"/>
    </location>
</feature>
<dbReference type="Pfam" id="PF14316">
    <property type="entry name" value="DUF4381"/>
    <property type="match status" value="1"/>
</dbReference>
<keyword evidence="1" id="KW-0472">Membrane</keyword>
<reference evidence="3" key="1">
    <citation type="submission" date="2015-03" db="EMBL/GenBank/DDBJ databases">
        <title>Draft genome sequence of a novel methanotroph (Sn10-6) isolated from flooded ricefield rhizosphere in India.</title>
        <authorList>
            <person name="Pandit P.S."/>
            <person name="Pore S.D."/>
            <person name="Arora P."/>
            <person name="Kapse N.G."/>
            <person name="Dhakephalkar P.K."/>
            <person name="Rahalkar M.C."/>
        </authorList>
    </citation>
    <scope>NUCLEOTIDE SEQUENCE [LARGE SCALE GENOMIC DNA]</scope>
    <source>
        <strain evidence="3">Sn10-6</strain>
    </source>
</reference>
<dbReference type="RefSeq" id="WP_045779919.1">
    <property type="nucleotide sequence ID" value="NZ_LAJX01000169.1"/>
</dbReference>
<dbReference type="InterPro" id="IPR025489">
    <property type="entry name" value="DUF4381"/>
</dbReference>
<keyword evidence="1" id="KW-0812">Transmembrane</keyword>
<comment type="caution">
    <text evidence="2">The sequence shown here is derived from an EMBL/GenBank/DDBJ whole genome shotgun (WGS) entry which is preliminary data.</text>
</comment>
<keyword evidence="1" id="KW-1133">Transmembrane helix</keyword>
<name>A0A0F3IG87_9GAMM</name>
<dbReference type="OrthoDB" id="283083at2"/>
<accession>A0A0F3IG87</accession>
<gene>
    <name evidence="2" type="ORF">VZ94_15475</name>
</gene>
<organism evidence="2 3">
    <name type="scientific">Methylocucumis oryzae</name>
    <dbReference type="NCBI Taxonomy" id="1632867"/>
    <lineage>
        <taxon>Bacteria</taxon>
        <taxon>Pseudomonadati</taxon>
        <taxon>Pseudomonadota</taxon>
        <taxon>Gammaproteobacteria</taxon>
        <taxon>Methylococcales</taxon>
        <taxon>Methylococcaceae</taxon>
        <taxon>Methylocucumis</taxon>
    </lineage>
</organism>
<keyword evidence="3" id="KW-1185">Reference proteome</keyword>